<protein>
    <submittedName>
        <fullName evidence="2">DUF547 domain-containing protein</fullName>
    </submittedName>
</protein>
<dbReference type="PANTHER" id="PTHR46361:SF3">
    <property type="entry name" value="ELECTRON CARRIER_ PROTEIN DISULFIDE OXIDOREDUCTASE"/>
    <property type="match status" value="1"/>
</dbReference>
<dbReference type="Proteomes" id="UP000707206">
    <property type="component" value="Unassembled WGS sequence"/>
</dbReference>
<gene>
    <name evidence="2" type="ORF">FK220_015260</name>
</gene>
<name>A0A967AUY3_9FLAO</name>
<dbReference type="AlphaFoldDB" id="A0A967AUY3"/>
<evidence type="ECO:0000259" key="1">
    <source>
        <dbReference type="Pfam" id="PF04784"/>
    </source>
</evidence>
<dbReference type="RefSeq" id="WP_152575199.1">
    <property type="nucleotide sequence ID" value="NZ_VIKU02000004.1"/>
</dbReference>
<organism evidence="2 3">
    <name type="scientific">Pelagihabitans pacificus</name>
    <dbReference type="NCBI Taxonomy" id="2696054"/>
    <lineage>
        <taxon>Bacteria</taxon>
        <taxon>Pseudomonadati</taxon>
        <taxon>Bacteroidota</taxon>
        <taxon>Flavobacteriia</taxon>
        <taxon>Flavobacteriales</taxon>
        <taxon>Flavobacteriaceae</taxon>
        <taxon>Pelagihabitans</taxon>
    </lineage>
</organism>
<comment type="caution">
    <text evidence="2">The sequence shown here is derived from an EMBL/GenBank/DDBJ whole genome shotgun (WGS) entry which is preliminary data.</text>
</comment>
<keyword evidence="3" id="KW-1185">Reference proteome</keyword>
<dbReference type="EMBL" id="VIKU02000004">
    <property type="protein sequence ID" value="NHF60713.1"/>
    <property type="molecule type" value="Genomic_DNA"/>
</dbReference>
<proteinExistence type="predicted"/>
<feature type="domain" description="DUF547" evidence="1">
    <location>
        <begin position="74"/>
        <end position="178"/>
    </location>
</feature>
<reference evidence="2" key="1">
    <citation type="submission" date="2019-07" db="EMBL/GenBank/DDBJ databases">
        <authorList>
            <person name="De-Chao Zhang Q."/>
        </authorList>
    </citation>
    <scope>NUCLEOTIDE SEQUENCE</scope>
    <source>
        <strain evidence="2">TP-CH-4</strain>
    </source>
</reference>
<evidence type="ECO:0000313" key="2">
    <source>
        <dbReference type="EMBL" id="NHF60713.1"/>
    </source>
</evidence>
<dbReference type="InterPro" id="IPR006869">
    <property type="entry name" value="DUF547"/>
</dbReference>
<sequence length="241" mass="27662">MHYILLFSLLLSCSGPIVIKGDQTVPTVDHSSWNELLQKHVDTEGNVDYQGFVTDKEALANYLERLAKNPIANNADKNERLAYYINLYNAGTVQLILDNYPLKSIKDIFRPWGKDIIPIGNDSYSLGDIEHKILRKMDEPRIHFAINCASYSCPKLLNKAYTADKMDAQLEQAAIDFINDPKRNTIEADTVVLSEIFNWFKRDFTKNGSLLEYIDHYANTTIDKNAKLSYRNYDWSLNEAK</sequence>
<dbReference type="PANTHER" id="PTHR46361">
    <property type="entry name" value="ELECTRON CARRIER/ PROTEIN DISULFIDE OXIDOREDUCTASE"/>
    <property type="match status" value="1"/>
</dbReference>
<accession>A0A967AUY3</accession>
<dbReference type="Pfam" id="PF04784">
    <property type="entry name" value="DUF547"/>
    <property type="match status" value="1"/>
</dbReference>
<reference evidence="2" key="2">
    <citation type="submission" date="2020-03" db="EMBL/GenBank/DDBJ databases">
        <title>Flavobacteriaceae bacterium strain TP-CH-4, a member of the family Flavobacteriaceae isolated from a deep-sea seamount.</title>
        <authorList>
            <person name="Zhang D.-C."/>
        </authorList>
    </citation>
    <scope>NUCLEOTIDE SEQUENCE</scope>
    <source>
        <strain evidence="2">TP-CH-4</strain>
    </source>
</reference>
<evidence type="ECO:0000313" key="3">
    <source>
        <dbReference type="Proteomes" id="UP000707206"/>
    </source>
</evidence>